<evidence type="ECO:0000256" key="3">
    <source>
        <dbReference type="SAM" id="Phobius"/>
    </source>
</evidence>
<dbReference type="CDD" id="cd07067">
    <property type="entry name" value="HP_PGM_like"/>
    <property type="match status" value="1"/>
</dbReference>
<feature type="compositionally biased region" description="Low complexity" evidence="2">
    <location>
        <begin position="409"/>
        <end position="436"/>
    </location>
</feature>
<evidence type="ECO:0000256" key="1">
    <source>
        <dbReference type="PIRSR" id="PIRSR613078-2"/>
    </source>
</evidence>
<feature type="compositionally biased region" description="Polar residues" evidence="2">
    <location>
        <begin position="465"/>
        <end position="480"/>
    </location>
</feature>
<evidence type="ECO:0000256" key="2">
    <source>
        <dbReference type="SAM" id="MobiDB-lite"/>
    </source>
</evidence>
<proteinExistence type="predicted"/>
<feature type="region of interest" description="Disordered" evidence="2">
    <location>
        <begin position="196"/>
        <end position="220"/>
    </location>
</feature>
<feature type="binding site" evidence="1">
    <location>
        <begin position="100"/>
        <end position="107"/>
    </location>
    <ligand>
        <name>substrate</name>
    </ligand>
</feature>
<feature type="compositionally biased region" description="Gly residues" evidence="2">
    <location>
        <begin position="391"/>
        <end position="408"/>
    </location>
</feature>
<dbReference type="GO" id="GO:0003824">
    <property type="term" value="F:catalytic activity"/>
    <property type="evidence" value="ECO:0007669"/>
    <property type="project" value="InterPro"/>
</dbReference>
<feature type="transmembrane region" description="Helical" evidence="3">
    <location>
        <begin position="50"/>
        <end position="68"/>
    </location>
</feature>
<dbReference type="PhylomeDB" id="A0A0G4F2V9"/>
<dbReference type="InterPro" id="IPR001345">
    <property type="entry name" value="PG/BPGM_mutase_AS"/>
</dbReference>
<protein>
    <submittedName>
        <fullName evidence="4">Uncharacterized protein</fullName>
    </submittedName>
</protein>
<dbReference type="Pfam" id="PF00300">
    <property type="entry name" value="His_Phos_1"/>
    <property type="match status" value="2"/>
</dbReference>
<dbReference type="Gene3D" id="3.40.50.1240">
    <property type="entry name" value="Phosphoglycerate mutase-like"/>
    <property type="match status" value="1"/>
</dbReference>
<feature type="binding site" evidence="1">
    <location>
        <position position="156"/>
    </location>
    <ligand>
        <name>substrate</name>
    </ligand>
</feature>
<keyword evidence="3" id="KW-1133">Transmembrane helix</keyword>
<dbReference type="InterPro" id="IPR052765">
    <property type="entry name" value="PGM-Related"/>
</dbReference>
<feature type="compositionally biased region" description="Low complexity" evidence="2">
    <location>
        <begin position="551"/>
        <end position="570"/>
    </location>
</feature>
<accession>A0A0G4F2V9</accession>
<feature type="region of interest" description="Disordered" evidence="2">
    <location>
        <begin position="380"/>
        <end position="570"/>
    </location>
</feature>
<reference evidence="4" key="1">
    <citation type="submission" date="2014-11" db="EMBL/GenBank/DDBJ databases">
        <authorList>
            <person name="Otto D Thomas"/>
            <person name="Naeem Raeece"/>
        </authorList>
    </citation>
    <scope>NUCLEOTIDE SEQUENCE</scope>
</reference>
<evidence type="ECO:0000313" key="4">
    <source>
        <dbReference type="EMBL" id="CEM06559.1"/>
    </source>
</evidence>
<gene>
    <name evidence="4" type="ORF">Cvel_14970</name>
</gene>
<dbReference type="SUPFAM" id="SSF53254">
    <property type="entry name" value="Phosphoglycerate mutase-like"/>
    <property type="match status" value="1"/>
</dbReference>
<dbReference type="AlphaFoldDB" id="A0A0G4F2V9"/>
<dbReference type="PANTHER" id="PTHR46192">
    <property type="entry name" value="BROAD-RANGE ACID PHOSPHATASE DET1"/>
    <property type="match status" value="1"/>
</dbReference>
<organism evidence="4">
    <name type="scientific">Chromera velia CCMP2878</name>
    <dbReference type="NCBI Taxonomy" id="1169474"/>
    <lineage>
        <taxon>Eukaryota</taxon>
        <taxon>Sar</taxon>
        <taxon>Alveolata</taxon>
        <taxon>Colpodellida</taxon>
        <taxon>Chromeraceae</taxon>
        <taxon>Chromera</taxon>
    </lineage>
</organism>
<name>A0A0G4F2V9_9ALVE</name>
<dbReference type="InterPro" id="IPR013078">
    <property type="entry name" value="His_Pase_superF_clade-1"/>
</dbReference>
<keyword evidence="3" id="KW-0472">Membrane</keyword>
<dbReference type="InterPro" id="IPR029033">
    <property type="entry name" value="His_PPase_superfam"/>
</dbReference>
<keyword evidence="3" id="KW-0812">Transmembrane</keyword>
<sequence length="570" mass="60633">MNDASGGGTVTALSSRQTDGAKVLSQHYREKAQNVVATLKRLFAWSKTPGAIALLTLCAFWPFLRGWLLRSLEFLLGRIIQRASLTFRVLNMPKRIILLRHGQSEGNVSAEIYSTVPDHMISLTAHGIEQARRAGRVIKKIVGDGDVKIYCSPYLRAKQTISAVLAAFEEASGENVDAEGFLFLFSRHLQRQRQGEGVVGGSSSQLHREEASGSSGSWTGIGSSVLSHKGGRSAGERGGSSSSSRASFSFIRRLRNVTVVEEPRLREQEFGFGKPLRQLREESQLRQLCGHFYYRFPGGESGADVYDRVTAFVEKLYRHFQHEKCARNLVVVSHGLTIRLLLMRMLRWTVDEFHQMDHLRNAEMVILERTDEGTFKPIHALRKKGPSSSSSGGGGGSSGQGVGGGALGGTPPSGSASRGPSAGSSGRRLSLVSRLGALREDGDGEGAGGLQEQMDRLQPTREASAGSNPGMGTSPETPFVSSGPFPGGVDHEAGEGGGPHPVSGVVSEGHRESPPVYSGGGEGDAEGLSRWIRTVSSPTMVPSYAGAGGEADAPQDSGAASAPPAADGRS</sequence>
<dbReference type="PROSITE" id="PS00175">
    <property type="entry name" value="PG_MUTASE"/>
    <property type="match status" value="1"/>
</dbReference>
<dbReference type="EMBL" id="CDMZ01000096">
    <property type="protein sequence ID" value="CEM06559.1"/>
    <property type="molecule type" value="Genomic_DNA"/>
</dbReference>
<dbReference type="VEuPathDB" id="CryptoDB:Cvel_14970"/>
<dbReference type="SMART" id="SM00855">
    <property type="entry name" value="PGAM"/>
    <property type="match status" value="1"/>
</dbReference>